<sequence>MSRYCVSFDKSDDQARFLYIAHLQNSMDEFDMRIKANMWPSCSLLCIDEGRFDPVDADSFRAVLTQDCDGLGSSINYLVGAFIRRRQWRTVCVTTEHVSTRFQVLGEKPFVRWRSSGCNCSYRAEKRPQLVAMLVNSPCLSISEIHPRET</sequence>
<dbReference type="Proteomes" id="UP000046395">
    <property type="component" value="Unassembled WGS sequence"/>
</dbReference>
<name>A0A5S6QUA8_TRIMR</name>
<reference evidence="2" key="1">
    <citation type="submission" date="2019-12" db="UniProtKB">
        <authorList>
            <consortium name="WormBaseParasite"/>
        </authorList>
    </citation>
    <scope>IDENTIFICATION</scope>
</reference>
<dbReference type="WBParaSite" id="TMUE_3000010719.1">
    <property type="protein sequence ID" value="TMUE_3000010719.1"/>
    <property type="gene ID" value="WBGene00292407"/>
</dbReference>
<protein>
    <submittedName>
        <fullName evidence="2">Uncharacterized protein</fullName>
    </submittedName>
</protein>
<keyword evidence="1" id="KW-1185">Reference proteome</keyword>
<dbReference type="AlphaFoldDB" id="A0A5S6QUA8"/>
<organism evidence="1 2">
    <name type="scientific">Trichuris muris</name>
    <name type="common">Mouse whipworm</name>
    <dbReference type="NCBI Taxonomy" id="70415"/>
    <lineage>
        <taxon>Eukaryota</taxon>
        <taxon>Metazoa</taxon>
        <taxon>Ecdysozoa</taxon>
        <taxon>Nematoda</taxon>
        <taxon>Enoplea</taxon>
        <taxon>Dorylaimia</taxon>
        <taxon>Trichinellida</taxon>
        <taxon>Trichuridae</taxon>
        <taxon>Trichuris</taxon>
    </lineage>
</organism>
<evidence type="ECO:0000313" key="2">
    <source>
        <dbReference type="WBParaSite" id="TMUE_3000010719.1"/>
    </source>
</evidence>
<proteinExistence type="predicted"/>
<evidence type="ECO:0000313" key="1">
    <source>
        <dbReference type="Proteomes" id="UP000046395"/>
    </source>
</evidence>
<accession>A0A5S6QUA8</accession>